<organism evidence="1 2">
    <name type="scientific">Azomonas agilis</name>
    <dbReference type="NCBI Taxonomy" id="116849"/>
    <lineage>
        <taxon>Bacteria</taxon>
        <taxon>Pseudomonadati</taxon>
        <taxon>Pseudomonadota</taxon>
        <taxon>Gammaproteobacteria</taxon>
        <taxon>Pseudomonadales</taxon>
        <taxon>Pseudomonadaceae</taxon>
        <taxon>Azomonas</taxon>
    </lineage>
</organism>
<protein>
    <recommendedName>
        <fullName evidence="3">DUF4440 domain-containing protein</fullName>
    </recommendedName>
</protein>
<dbReference type="AlphaFoldDB" id="A0A562J0M6"/>
<comment type="caution">
    <text evidence="1">The sequence shown here is derived from an EMBL/GenBank/DDBJ whole genome shotgun (WGS) entry which is preliminary data.</text>
</comment>
<keyword evidence="2" id="KW-1185">Reference proteome</keyword>
<dbReference type="InterPro" id="IPR032710">
    <property type="entry name" value="NTF2-like_dom_sf"/>
</dbReference>
<dbReference type="Proteomes" id="UP000319627">
    <property type="component" value="Unassembled WGS sequence"/>
</dbReference>
<dbReference type="SUPFAM" id="SSF54427">
    <property type="entry name" value="NTF2-like"/>
    <property type="match status" value="1"/>
</dbReference>
<evidence type="ECO:0000313" key="1">
    <source>
        <dbReference type="EMBL" id="TWH76829.1"/>
    </source>
</evidence>
<reference evidence="1 2" key="1">
    <citation type="submission" date="2019-07" db="EMBL/GenBank/DDBJ databases">
        <title>Genomic Encyclopedia of Type Strains, Phase I: the one thousand microbial genomes (KMG-I) project.</title>
        <authorList>
            <person name="Kyrpides N."/>
        </authorList>
    </citation>
    <scope>NUCLEOTIDE SEQUENCE [LARGE SCALE GENOMIC DNA]</scope>
    <source>
        <strain evidence="1 2">DSM 375</strain>
    </source>
</reference>
<dbReference type="Gene3D" id="3.10.450.50">
    <property type="match status" value="1"/>
</dbReference>
<dbReference type="EMBL" id="VLKG01000002">
    <property type="protein sequence ID" value="TWH76829.1"/>
    <property type="molecule type" value="Genomic_DNA"/>
</dbReference>
<gene>
    <name evidence="1" type="ORF">LX59_00874</name>
</gene>
<dbReference type="RefSeq" id="WP_144570606.1">
    <property type="nucleotide sequence ID" value="NZ_VLKG01000002.1"/>
</dbReference>
<dbReference type="OrthoDB" id="121974at2"/>
<evidence type="ECO:0000313" key="2">
    <source>
        <dbReference type="Proteomes" id="UP000319627"/>
    </source>
</evidence>
<evidence type="ECO:0008006" key="3">
    <source>
        <dbReference type="Google" id="ProtNLM"/>
    </source>
</evidence>
<name>A0A562J0M6_9GAMM</name>
<sequence length="128" mass="14920">MVNNTPIPTDLTQILEQLKALEPLIYCANSGACSEHFERLLVQDFWEVGASGKIYDRAFVLSVLKARQQNPIQEPWHTFDYQIRPIETQHFLITYSLQQATRLSRRATLWQNTEQGWKMLYHQGTVVV</sequence>
<proteinExistence type="predicted"/>
<accession>A0A562J0M6</accession>